<evidence type="ECO:0000256" key="1">
    <source>
        <dbReference type="SAM" id="Phobius"/>
    </source>
</evidence>
<keyword evidence="1" id="KW-0472">Membrane</keyword>
<feature type="transmembrane region" description="Helical" evidence="1">
    <location>
        <begin position="329"/>
        <end position="350"/>
    </location>
</feature>
<feature type="transmembrane region" description="Helical" evidence="1">
    <location>
        <begin position="68"/>
        <end position="88"/>
    </location>
</feature>
<dbReference type="RefSeq" id="WP_089253986.1">
    <property type="nucleotide sequence ID" value="NZ_FZPH01000015.1"/>
</dbReference>
<evidence type="ECO:0000313" key="2">
    <source>
        <dbReference type="EMBL" id="SNT63155.1"/>
    </source>
</evidence>
<keyword evidence="1" id="KW-0812">Transmembrane</keyword>
<reference evidence="2 3" key="1">
    <citation type="submission" date="2017-06" db="EMBL/GenBank/DDBJ databases">
        <authorList>
            <person name="Kim H.J."/>
            <person name="Triplett B.A."/>
        </authorList>
    </citation>
    <scope>NUCLEOTIDE SEQUENCE [LARGE SCALE GENOMIC DNA]</scope>
    <source>
        <strain evidence="2 3">CGMCC 4.5593</strain>
    </source>
</reference>
<dbReference type="AlphaFoldDB" id="A0A239P812"/>
<dbReference type="Proteomes" id="UP000198362">
    <property type="component" value="Unassembled WGS sequence"/>
</dbReference>
<dbReference type="EMBL" id="FZPH01000015">
    <property type="protein sequence ID" value="SNT63155.1"/>
    <property type="molecule type" value="Genomic_DNA"/>
</dbReference>
<protein>
    <submittedName>
        <fullName evidence="2">Uncharacterized protein</fullName>
    </submittedName>
</protein>
<sequence length="362" mass="38952">MTGPLARRYRRLLFAYPRAYRRARGDELVGALLDAAAPGLRRPSAREAANLVRHGLRARLGRPASRTVVTWAVLAAVISGLFAAAFAARAGWQTARPLPRAAEARAMLAEILPEQEFADLEDAPALFIIYGSPLSLRSTRDLLLGDGGEYAQAGVAGSAPLPPMTDPAVIVDQARQNLRAHGWTVYRPIFHEVYGCAGPPCDPTTIPRSTTIVAGRGDTTFTLEVTPTDSYNPGRISGGFQRATPAAVYPLAVAGGLAGAVVAFLLFGWASRRTQGRHPARAVVKTLLGIALFLWWAPALLALPTMAWHTIDEPHPSWHPMWEWLGQPVFSLFFLLGCGAALLSLALAALPSRDREPLPAHT</sequence>
<organism evidence="2 3">
    <name type="scientific">Asanoa hainanensis</name>
    <dbReference type="NCBI Taxonomy" id="560556"/>
    <lineage>
        <taxon>Bacteria</taxon>
        <taxon>Bacillati</taxon>
        <taxon>Actinomycetota</taxon>
        <taxon>Actinomycetes</taxon>
        <taxon>Micromonosporales</taxon>
        <taxon>Micromonosporaceae</taxon>
        <taxon>Asanoa</taxon>
    </lineage>
</organism>
<keyword evidence="1" id="KW-1133">Transmembrane helix</keyword>
<evidence type="ECO:0000313" key="3">
    <source>
        <dbReference type="Proteomes" id="UP000198362"/>
    </source>
</evidence>
<accession>A0A239P812</accession>
<feature type="transmembrane region" description="Helical" evidence="1">
    <location>
        <begin position="282"/>
        <end position="309"/>
    </location>
</feature>
<gene>
    <name evidence="2" type="ORF">SAMN05421812_11511</name>
</gene>
<feature type="transmembrane region" description="Helical" evidence="1">
    <location>
        <begin position="247"/>
        <end position="270"/>
    </location>
</feature>
<name>A0A239P812_9ACTN</name>
<dbReference type="OrthoDB" id="3397817at2"/>
<keyword evidence="3" id="KW-1185">Reference proteome</keyword>
<proteinExistence type="predicted"/>